<evidence type="ECO:0000256" key="1">
    <source>
        <dbReference type="SAM" id="Coils"/>
    </source>
</evidence>
<dbReference type="Proteomes" id="UP001628156">
    <property type="component" value="Unassembled WGS sequence"/>
</dbReference>
<comment type="caution">
    <text evidence="2">The sequence shown here is derived from an EMBL/GenBank/DDBJ whole genome shotgun (WGS) entry which is preliminary data.</text>
</comment>
<gene>
    <name evidence="2" type="ORF">ENUP19_0052G0049</name>
</gene>
<dbReference type="EMBL" id="BAAFRS010000052">
    <property type="protein sequence ID" value="GAB1220390.1"/>
    <property type="molecule type" value="Genomic_DNA"/>
</dbReference>
<organism evidence="2 3">
    <name type="scientific">Entamoeba nuttalli</name>
    <dbReference type="NCBI Taxonomy" id="412467"/>
    <lineage>
        <taxon>Eukaryota</taxon>
        <taxon>Amoebozoa</taxon>
        <taxon>Evosea</taxon>
        <taxon>Archamoebae</taxon>
        <taxon>Mastigamoebida</taxon>
        <taxon>Entamoebidae</taxon>
        <taxon>Entamoeba</taxon>
    </lineage>
</organism>
<reference evidence="2 3" key="1">
    <citation type="journal article" date="2019" name="PLoS Negl. Trop. Dis.">
        <title>Whole genome sequencing of Entamoeba nuttalli reveals mammalian host-related molecular signatures and a novel octapeptide-repeat surface protein.</title>
        <authorList>
            <person name="Tanaka M."/>
            <person name="Makiuchi T."/>
            <person name="Komiyama T."/>
            <person name="Shiina T."/>
            <person name="Osaki K."/>
            <person name="Tachibana H."/>
        </authorList>
    </citation>
    <scope>NUCLEOTIDE SEQUENCE [LARGE SCALE GENOMIC DNA]</scope>
    <source>
        <strain evidence="2 3">P19-061405</strain>
    </source>
</reference>
<keyword evidence="1" id="KW-0175">Coiled coil</keyword>
<keyword evidence="3" id="KW-1185">Reference proteome</keyword>
<evidence type="ECO:0000313" key="2">
    <source>
        <dbReference type="EMBL" id="GAB1220390.1"/>
    </source>
</evidence>
<sequence length="208" mass="25160">MQYEIYKQQQIEGNNPQFWVNLCQSQDDFRIVINREILQQMISGFQQEANELWKKYFFEQQLQKIKEMESVFSTVATSTPNEITEIQEELSQLKFLQEKMIRSYEVNQAENNQYVKEIERANEIINMKENQIQTIQNETEKIDVELQTVLSQKENEKKVSEKKVVKFITEHNEMVVKYDELFQSYTKYKKAYEEAKIEREKLRNENNK</sequence>
<accession>A0ABQ0DC12</accession>
<evidence type="ECO:0000313" key="3">
    <source>
        <dbReference type="Proteomes" id="UP001628156"/>
    </source>
</evidence>
<name>A0ABQ0DC12_9EUKA</name>
<protein>
    <submittedName>
        <fullName evidence="2">Uncharacterized protein</fullName>
    </submittedName>
</protein>
<feature type="coiled-coil region" evidence="1">
    <location>
        <begin position="111"/>
        <end position="138"/>
    </location>
</feature>
<proteinExistence type="predicted"/>
<feature type="coiled-coil region" evidence="1">
    <location>
        <begin position="178"/>
        <end position="208"/>
    </location>
</feature>